<feature type="signal peptide" evidence="3">
    <location>
        <begin position="1"/>
        <end position="25"/>
    </location>
</feature>
<sequence length="102" mass="10778">MTTELPTHSSMCTLTFLLILSLCVALHSSDLNDPVCTPFNCSRLKCVLGISVKADLSGCDVCTCNPPSCPAVTCTNQCPVGFTTDESDCPTCTCVSTMGELY</sequence>
<keyword evidence="3" id="KW-0732">Signal</keyword>
<dbReference type="EMBL" id="CAXITT010000010">
    <property type="protein sequence ID" value="CAL1526908.1"/>
    <property type="molecule type" value="Genomic_DNA"/>
</dbReference>
<evidence type="ECO:0000256" key="3">
    <source>
        <dbReference type="SAM" id="SignalP"/>
    </source>
</evidence>
<organism evidence="5 6">
    <name type="scientific">Lymnaea stagnalis</name>
    <name type="common">Great pond snail</name>
    <name type="synonym">Helix stagnalis</name>
    <dbReference type="NCBI Taxonomy" id="6523"/>
    <lineage>
        <taxon>Eukaryota</taxon>
        <taxon>Metazoa</taxon>
        <taxon>Spiralia</taxon>
        <taxon>Lophotrochozoa</taxon>
        <taxon>Mollusca</taxon>
        <taxon>Gastropoda</taxon>
        <taxon>Heterobranchia</taxon>
        <taxon>Euthyneura</taxon>
        <taxon>Panpulmonata</taxon>
        <taxon>Hygrophila</taxon>
        <taxon>Lymnaeoidea</taxon>
        <taxon>Lymnaeidae</taxon>
        <taxon>Lymnaea</taxon>
    </lineage>
</organism>
<gene>
    <name evidence="5" type="ORF">GSLYS_00001085001</name>
</gene>
<accession>A0AAV2H1A7</accession>
<dbReference type="InterPro" id="IPR004094">
    <property type="entry name" value="Antistasin-like"/>
</dbReference>
<keyword evidence="6" id="KW-1185">Reference proteome</keyword>
<evidence type="ECO:0000256" key="1">
    <source>
        <dbReference type="ARBA" id="ARBA00022690"/>
    </source>
</evidence>
<dbReference type="AlphaFoldDB" id="A0AAV2H1A7"/>
<dbReference type="SUPFAM" id="SSF57262">
    <property type="entry name" value="Leech antihemostatic proteins"/>
    <property type="match status" value="1"/>
</dbReference>
<comment type="caution">
    <text evidence="5">The sequence shown here is derived from an EMBL/GenBank/DDBJ whole genome shotgun (WGS) entry which is preliminary data.</text>
</comment>
<dbReference type="Pfam" id="PF02822">
    <property type="entry name" value="Antistasin"/>
    <property type="match status" value="1"/>
</dbReference>
<dbReference type="PROSITE" id="PS51252">
    <property type="entry name" value="ANTISTASIN"/>
    <property type="match status" value="1"/>
</dbReference>
<reference evidence="5 6" key="1">
    <citation type="submission" date="2024-04" db="EMBL/GenBank/DDBJ databases">
        <authorList>
            <consortium name="Genoscope - CEA"/>
            <person name="William W."/>
        </authorList>
    </citation>
    <scope>NUCLEOTIDE SEQUENCE [LARGE SCALE GENOMIC DNA]</scope>
</reference>
<keyword evidence="2" id="KW-0722">Serine protease inhibitor</keyword>
<name>A0AAV2H1A7_LYMST</name>
<keyword evidence="1" id="KW-0646">Protease inhibitor</keyword>
<evidence type="ECO:0000313" key="5">
    <source>
        <dbReference type="EMBL" id="CAL1526908.1"/>
    </source>
</evidence>
<dbReference type="Proteomes" id="UP001497497">
    <property type="component" value="Unassembled WGS sequence"/>
</dbReference>
<protein>
    <recommendedName>
        <fullName evidence="4">Antistasin-like domain-containing protein</fullName>
    </recommendedName>
</protein>
<dbReference type="Gene3D" id="2.10.22.10">
    <property type="entry name" value="Antistasin, domain 1"/>
    <property type="match status" value="1"/>
</dbReference>
<evidence type="ECO:0000313" key="6">
    <source>
        <dbReference type="Proteomes" id="UP001497497"/>
    </source>
</evidence>
<feature type="domain" description="Antistasin-like" evidence="4">
    <location>
        <begin position="69"/>
        <end position="94"/>
    </location>
</feature>
<proteinExistence type="predicted"/>
<evidence type="ECO:0000256" key="2">
    <source>
        <dbReference type="ARBA" id="ARBA00022900"/>
    </source>
</evidence>
<evidence type="ECO:0000259" key="4">
    <source>
        <dbReference type="PROSITE" id="PS51252"/>
    </source>
</evidence>
<dbReference type="GO" id="GO:0004867">
    <property type="term" value="F:serine-type endopeptidase inhibitor activity"/>
    <property type="evidence" value="ECO:0007669"/>
    <property type="project" value="UniProtKB-KW"/>
</dbReference>
<feature type="chain" id="PRO_5043640353" description="Antistasin-like domain-containing protein" evidence="3">
    <location>
        <begin position="26"/>
        <end position="102"/>
    </location>
</feature>
<dbReference type="InterPro" id="IPR011061">
    <property type="entry name" value="Hirudin/antistatin"/>
</dbReference>